<gene>
    <name evidence="7" type="ORF">QNJ86_09140</name>
</gene>
<evidence type="ECO:0000313" key="8">
    <source>
        <dbReference type="Proteomes" id="UP001232750"/>
    </source>
</evidence>
<comment type="caution">
    <text evidence="7">The sequence shown here is derived from an EMBL/GenBank/DDBJ whole genome shotgun (WGS) entry which is preliminary data.</text>
</comment>
<dbReference type="InterPro" id="IPR051675">
    <property type="entry name" value="Endo/Exo/Phosphatase_dom_1"/>
</dbReference>
<dbReference type="Pfam" id="PF04055">
    <property type="entry name" value="Radical_SAM"/>
    <property type="match status" value="1"/>
</dbReference>
<dbReference type="EMBL" id="JASJEU010000018">
    <property type="protein sequence ID" value="MDJ1650962.1"/>
    <property type="molecule type" value="Genomic_DNA"/>
</dbReference>
<dbReference type="Proteomes" id="UP001232750">
    <property type="component" value="Unassembled WGS sequence"/>
</dbReference>
<keyword evidence="3" id="KW-0408">Iron</keyword>
<organism evidence="7 8">
    <name type="scientific">Gordonibacter faecis</name>
    <dbReference type="NCBI Taxonomy" id="3047475"/>
    <lineage>
        <taxon>Bacteria</taxon>
        <taxon>Bacillati</taxon>
        <taxon>Actinomycetota</taxon>
        <taxon>Coriobacteriia</taxon>
        <taxon>Eggerthellales</taxon>
        <taxon>Eggerthellaceae</taxon>
        <taxon>Gordonibacter</taxon>
    </lineage>
</organism>
<proteinExistence type="predicted"/>
<evidence type="ECO:0000259" key="6">
    <source>
        <dbReference type="Pfam" id="PF04055"/>
    </source>
</evidence>
<dbReference type="RefSeq" id="WP_283832304.1">
    <property type="nucleotide sequence ID" value="NZ_JASJEU010000018.1"/>
</dbReference>
<dbReference type="SUPFAM" id="SSF47781">
    <property type="entry name" value="RuvA domain 2-like"/>
    <property type="match status" value="1"/>
</dbReference>
<dbReference type="InterPro" id="IPR013785">
    <property type="entry name" value="Aldolase_TIM"/>
</dbReference>
<evidence type="ECO:0000256" key="2">
    <source>
        <dbReference type="ARBA" id="ARBA00022723"/>
    </source>
</evidence>
<dbReference type="InterPro" id="IPR010994">
    <property type="entry name" value="RuvA_2-like"/>
</dbReference>
<keyword evidence="1" id="KW-0949">S-adenosyl-L-methionine</keyword>
<dbReference type="InterPro" id="IPR023874">
    <property type="entry name" value="DNA_rSAM_put"/>
</dbReference>
<feature type="domain" description="Radical SAM core" evidence="6">
    <location>
        <begin position="59"/>
        <end position="210"/>
    </location>
</feature>
<keyword evidence="4" id="KW-0411">Iron-sulfur</keyword>
<keyword evidence="8" id="KW-1185">Reference proteome</keyword>
<evidence type="ECO:0000256" key="1">
    <source>
        <dbReference type="ARBA" id="ARBA00022691"/>
    </source>
</evidence>
<dbReference type="SUPFAM" id="SSF102114">
    <property type="entry name" value="Radical SAM enzymes"/>
    <property type="match status" value="1"/>
</dbReference>
<dbReference type="PANTHER" id="PTHR21180">
    <property type="entry name" value="ENDONUCLEASE/EXONUCLEASE/PHOSPHATASE FAMILY DOMAIN-CONTAINING PROTEIN 1"/>
    <property type="match status" value="1"/>
</dbReference>
<dbReference type="SFLD" id="SFLDG01102">
    <property type="entry name" value="Uncharacterised_Radical_SAM_Su"/>
    <property type="match status" value="1"/>
</dbReference>
<dbReference type="InterPro" id="IPR007197">
    <property type="entry name" value="rSAM"/>
</dbReference>
<dbReference type="SFLD" id="SFLDS00029">
    <property type="entry name" value="Radical_SAM"/>
    <property type="match status" value="1"/>
</dbReference>
<evidence type="ECO:0000313" key="7">
    <source>
        <dbReference type="EMBL" id="MDJ1650962.1"/>
    </source>
</evidence>
<evidence type="ECO:0000256" key="4">
    <source>
        <dbReference type="ARBA" id="ARBA00023014"/>
    </source>
</evidence>
<name>A0ABT7DNI2_9ACTN</name>
<reference evidence="7 8" key="1">
    <citation type="submission" date="2023-05" db="EMBL/GenBank/DDBJ databases">
        <title>Gordonibacter KGMB12511T sp. nov., isolated from faeces of healthy Korean.</title>
        <authorList>
            <person name="Kim H.S."/>
            <person name="Kim J.-S."/>
            <person name="Suh M.K."/>
            <person name="Eom M.K."/>
            <person name="Do H.E."/>
            <person name="Lee J.-S."/>
        </authorList>
    </citation>
    <scope>NUCLEOTIDE SEQUENCE [LARGE SCALE GENOMIC DNA]</scope>
    <source>
        <strain evidence="7 8">KGMB12511</strain>
    </source>
</reference>
<protein>
    <submittedName>
        <fullName evidence="7">DNA modification/repair radical SAM protein</fullName>
    </submittedName>
</protein>
<feature type="region of interest" description="Disordered" evidence="5">
    <location>
        <begin position="456"/>
        <end position="496"/>
    </location>
</feature>
<dbReference type="Gene3D" id="3.20.20.70">
    <property type="entry name" value="Aldolase class I"/>
    <property type="match status" value="1"/>
</dbReference>
<sequence length="514" mass="56499">MELIEKLEVLADAAKYDVACTSSGIDRDASRGKLGSAVAAGCCHSFSADGRCITLLKVLMTNVCVYDCAYCVNRSSNEVKRAAFSPRELADLTIAFYRRNYIEGLFLSSGVIKNPDYTTELMIQTLSLLREEHGFRGYIHAKAVPGTSPELVERLGHLADRLSVNMELPSQASLRLLAPEKDKQHILAPMRQIRDSIAVDKDTRALMRKETTYMKQVRPKRKERAFAPAGQSTQMIVGATPESDFHILNLSAALYRTLSLKRVFFSAYTPVNDDARLPGTDAIQLNREHRLYQADWLLRFYRFDVTEIIDEEHPFLDTEVDPKANWALNNLDFFPVEVNKAPLEALLRVPGIGVRGAHSIIRARRATTLGERELRKLGIAYKRARFFITCNGTYAGQGVDFSREGLRAQLAAPPKGGNHGRRADKACPGQMSLFESVETPEKARIAGGVSSAEGGRLLGGAGADRSVQRGEKCGSVSTHGEKLSGPQSLLAPAAPSDGTFGWQRALEEPQAACA</sequence>
<evidence type="ECO:0000256" key="5">
    <source>
        <dbReference type="SAM" id="MobiDB-lite"/>
    </source>
</evidence>
<dbReference type="PANTHER" id="PTHR21180:SF9">
    <property type="entry name" value="TYPE II SECRETION SYSTEM PROTEIN K"/>
    <property type="match status" value="1"/>
</dbReference>
<dbReference type="InterPro" id="IPR058240">
    <property type="entry name" value="rSAM_sf"/>
</dbReference>
<dbReference type="CDD" id="cd01335">
    <property type="entry name" value="Radical_SAM"/>
    <property type="match status" value="1"/>
</dbReference>
<keyword evidence="2" id="KW-0479">Metal-binding</keyword>
<evidence type="ECO:0000256" key="3">
    <source>
        <dbReference type="ARBA" id="ARBA00023004"/>
    </source>
</evidence>
<dbReference type="NCBIfam" id="TIGR03916">
    <property type="entry name" value="rSAM_link_UDG"/>
    <property type="match status" value="1"/>
</dbReference>
<accession>A0ABT7DNI2</accession>